<keyword evidence="1" id="KW-0004">4Fe-4S</keyword>
<dbReference type="Proteomes" id="UP000199227">
    <property type="component" value="Unassembled WGS sequence"/>
</dbReference>
<dbReference type="STRING" id="223786.SAMN05216234_1278"/>
<organism evidence="7 8">
    <name type="scientific">Hydrogenimonas thermophila</name>
    <dbReference type="NCBI Taxonomy" id="223786"/>
    <lineage>
        <taxon>Bacteria</taxon>
        <taxon>Pseudomonadati</taxon>
        <taxon>Campylobacterota</taxon>
        <taxon>Epsilonproteobacteria</taxon>
        <taxon>Campylobacterales</taxon>
        <taxon>Hydrogenimonadaceae</taxon>
        <taxon>Hydrogenimonas</taxon>
    </lineage>
</organism>
<dbReference type="Gene3D" id="3.40.50.740">
    <property type="match status" value="1"/>
</dbReference>
<dbReference type="InterPro" id="IPR027467">
    <property type="entry name" value="MopterinOxRdtase_cofactor_BS"/>
</dbReference>
<dbReference type="PROSITE" id="PS51669">
    <property type="entry name" value="4FE4S_MOW_BIS_MGD"/>
    <property type="match status" value="1"/>
</dbReference>
<dbReference type="Gene3D" id="2.20.25.90">
    <property type="entry name" value="ADC-like domains"/>
    <property type="match status" value="1"/>
</dbReference>
<dbReference type="Pfam" id="PF01568">
    <property type="entry name" value="Molydop_binding"/>
    <property type="match status" value="1"/>
</dbReference>
<keyword evidence="8" id="KW-1185">Reference proteome</keyword>
<protein>
    <submittedName>
        <fullName evidence="7">Formate dehydrogenase major subunit</fullName>
    </submittedName>
</protein>
<keyword evidence="4" id="KW-0408">Iron</keyword>
<evidence type="ECO:0000259" key="6">
    <source>
        <dbReference type="PROSITE" id="PS51669"/>
    </source>
</evidence>
<dbReference type="Gene3D" id="3.40.228.10">
    <property type="entry name" value="Dimethylsulfoxide Reductase, domain 2"/>
    <property type="match status" value="1"/>
</dbReference>
<dbReference type="SUPFAM" id="SSF50692">
    <property type="entry name" value="ADC-like"/>
    <property type="match status" value="1"/>
</dbReference>
<dbReference type="InterPro" id="IPR050123">
    <property type="entry name" value="Prok_molybdopt-oxidoreductase"/>
</dbReference>
<evidence type="ECO:0000256" key="3">
    <source>
        <dbReference type="ARBA" id="ARBA00023002"/>
    </source>
</evidence>
<evidence type="ECO:0000256" key="1">
    <source>
        <dbReference type="ARBA" id="ARBA00022485"/>
    </source>
</evidence>
<dbReference type="GO" id="GO:0043546">
    <property type="term" value="F:molybdopterin cofactor binding"/>
    <property type="evidence" value="ECO:0007669"/>
    <property type="project" value="InterPro"/>
</dbReference>
<dbReference type="GO" id="GO:0022904">
    <property type="term" value="P:respiratory electron transport chain"/>
    <property type="evidence" value="ECO:0007669"/>
    <property type="project" value="TreeGrafter"/>
</dbReference>
<gene>
    <name evidence="7" type="ORF">SAMN05216234_1278</name>
</gene>
<keyword evidence="3" id="KW-0560">Oxidoreductase</keyword>
<name>A0A1I5RIR8_9BACT</name>
<dbReference type="GO" id="GO:0051539">
    <property type="term" value="F:4 iron, 4 sulfur cluster binding"/>
    <property type="evidence" value="ECO:0007669"/>
    <property type="project" value="UniProtKB-KW"/>
</dbReference>
<dbReference type="SMART" id="SM00926">
    <property type="entry name" value="Molybdop_Fe4S4"/>
    <property type="match status" value="1"/>
</dbReference>
<dbReference type="Gene3D" id="2.40.40.20">
    <property type="match status" value="1"/>
</dbReference>
<dbReference type="PANTHER" id="PTHR43105">
    <property type="entry name" value="RESPIRATORY NITRATE REDUCTASE"/>
    <property type="match status" value="1"/>
</dbReference>
<dbReference type="InterPro" id="IPR006963">
    <property type="entry name" value="Mopterin_OxRdtase_4Fe-4S_dom"/>
</dbReference>
<evidence type="ECO:0000256" key="5">
    <source>
        <dbReference type="ARBA" id="ARBA00023014"/>
    </source>
</evidence>
<dbReference type="RefSeq" id="WP_092912989.1">
    <property type="nucleotide sequence ID" value="NZ_CP136592.1"/>
</dbReference>
<dbReference type="InterPro" id="IPR006656">
    <property type="entry name" value="Mopterin_OxRdtase"/>
</dbReference>
<dbReference type="Pfam" id="PF04879">
    <property type="entry name" value="Molybdop_Fe4S4"/>
    <property type="match status" value="1"/>
</dbReference>
<dbReference type="EMBL" id="FOXB01000027">
    <property type="protein sequence ID" value="SFP58464.1"/>
    <property type="molecule type" value="Genomic_DNA"/>
</dbReference>
<dbReference type="InterPro" id="IPR006657">
    <property type="entry name" value="MoPterin_dinucl-bd_dom"/>
</dbReference>
<keyword evidence="5" id="KW-0411">Iron-sulfur</keyword>
<evidence type="ECO:0000313" key="7">
    <source>
        <dbReference type="EMBL" id="SFP58464.1"/>
    </source>
</evidence>
<evidence type="ECO:0000256" key="4">
    <source>
        <dbReference type="ARBA" id="ARBA00023004"/>
    </source>
</evidence>
<dbReference type="PROSITE" id="PS00551">
    <property type="entry name" value="MOLYBDOPTERIN_PROK_1"/>
    <property type="match status" value="1"/>
</dbReference>
<dbReference type="AlphaFoldDB" id="A0A1I5RIR8"/>
<sequence length="688" mass="78092">MNYTEVESVCTYCGVGCDIVAQVDDNKIHKITADKDGYVSQGKLCIKGKYGFDFVDSKERIRKPRIAKHFLEKNPHIKAKIEDSLEPLDENWFTTDLQTAVNAAAMKLMEIRKSYGDESFCAIGGARTSCESAYLFQKFTRDSMNSPHVDNCARVCHSPSLKGMRATIGEGAATNPYNDIYEAEFILIIGSNTTEAHPIVANRIIDVARLHDNVAVIDVREIKMMKYAKHKAVIPHEANLLVLNMMAYVILKDELYNKKFVESRTKGFEEYKEKILNDPYANPEFFKQVPGYEYLATLIPIIAREYALKKSMIFWGLGVTEHIDGSYAVMAITHLALLTGNIGKTGAGLMPLRGQNNVQGACDMGCLPYYEPDYQKPKKVGLMTPQLVDAMLEGKIKALLNMGEDIAHIHPNQNKIDKALNELEFIMVQELFMTEIAKRADIVIGVKSAYEKEGVYVNAMRRLHLSQPIVKSDLPDDWEVIKMLDNAMGGNYDYKTSEDVWNEVREVAHRRFSGASYLRLKRHRKRGLQWPVYTEDTPVLHLLDFRTEDGLGKFVYHQYQLRGMIEELMNGGVESGYYLTTGRTLPHYNNAAQTIQSEKLNNRYDEDILLVSEVDADRFPNTEYVILRSQYGESAPLRVKFTEKIKPNTLFTTFHHAKSRINYLFGDASDELILTAAFKSIKVEVLPA</sequence>
<accession>A0A1I5RIR8</accession>
<evidence type="ECO:0000256" key="2">
    <source>
        <dbReference type="ARBA" id="ARBA00022723"/>
    </source>
</evidence>
<feature type="domain" description="4Fe-4S Mo/W bis-MGD-type" evidence="6">
    <location>
        <begin position="3"/>
        <end position="59"/>
    </location>
</feature>
<reference evidence="7 8" key="1">
    <citation type="submission" date="2016-10" db="EMBL/GenBank/DDBJ databases">
        <authorList>
            <person name="de Groot N.N."/>
        </authorList>
    </citation>
    <scope>NUCLEOTIDE SEQUENCE [LARGE SCALE GENOMIC DNA]</scope>
    <source>
        <strain evidence="7 8">EP1-55-1</strain>
    </source>
</reference>
<dbReference type="PANTHER" id="PTHR43105:SF14">
    <property type="entry name" value="FORMATE DEHYDROGENASE H"/>
    <property type="match status" value="1"/>
</dbReference>
<proteinExistence type="predicted"/>
<keyword evidence="2" id="KW-0479">Metal-binding</keyword>
<dbReference type="InterPro" id="IPR009010">
    <property type="entry name" value="Asp_de-COase-like_dom_sf"/>
</dbReference>
<evidence type="ECO:0000313" key="8">
    <source>
        <dbReference type="Proteomes" id="UP000199227"/>
    </source>
</evidence>
<dbReference type="GO" id="GO:0046872">
    <property type="term" value="F:metal ion binding"/>
    <property type="evidence" value="ECO:0007669"/>
    <property type="project" value="UniProtKB-KW"/>
</dbReference>
<dbReference type="GO" id="GO:0016020">
    <property type="term" value="C:membrane"/>
    <property type="evidence" value="ECO:0007669"/>
    <property type="project" value="TreeGrafter"/>
</dbReference>
<dbReference type="GO" id="GO:0003954">
    <property type="term" value="F:NADH dehydrogenase activity"/>
    <property type="evidence" value="ECO:0007669"/>
    <property type="project" value="TreeGrafter"/>
</dbReference>
<dbReference type="OrthoDB" id="9757870at2"/>
<dbReference type="Pfam" id="PF00384">
    <property type="entry name" value="Molybdopterin"/>
    <property type="match status" value="1"/>
</dbReference>
<dbReference type="SUPFAM" id="SSF53706">
    <property type="entry name" value="Formate dehydrogenase/DMSO reductase, domains 1-3"/>
    <property type="match status" value="1"/>
</dbReference>